<dbReference type="InterPro" id="IPR043216">
    <property type="entry name" value="PAP-like"/>
</dbReference>
<dbReference type="CDD" id="cd03390">
    <property type="entry name" value="PAP2_containing_1_like"/>
    <property type="match status" value="1"/>
</dbReference>
<protein>
    <recommendedName>
        <fullName evidence="8">Phosphatidic acid phosphatase type 2/haloperoxidase domain-containing protein</fullName>
    </recommendedName>
</protein>
<evidence type="ECO:0000313" key="10">
    <source>
        <dbReference type="Proteomes" id="UP001408789"/>
    </source>
</evidence>
<dbReference type="PANTHER" id="PTHR10165">
    <property type="entry name" value="LIPID PHOSPHATE PHOSPHATASE"/>
    <property type="match status" value="1"/>
</dbReference>
<dbReference type="EMBL" id="JBCNJP010000011">
    <property type="protein sequence ID" value="KAK9071395.1"/>
    <property type="molecule type" value="Genomic_DNA"/>
</dbReference>
<feature type="transmembrane region" description="Helical" evidence="7">
    <location>
        <begin position="273"/>
        <end position="293"/>
    </location>
</feature>
<evidence type="ECO:0000256" key="4">
    <source>
        <dbReference type="ARBA" id="ARBA00022801"/>
    </source>
</evidence>
<comment type="similarity">
    <text evidence="2">Belongs to the PA-phosphatase related phosphoesterase family.</text>
</comment>
<evidence type="ECO:0000256" key="2">
    <source>
        <dbReference type="ARBA" id="ARBA00008816"/>
    </source>
</evidence>
<keyword evidence="5 7" id="KW-1133">Transmembrane helix</keyword>
<dbReference type="InterPro" id="IPR000326">
    <property type="entry name" value="PAP2/HPO"/>
</dbReference>
<dbReference type="SMART" id="SM00014">
    <property type="entry name" value="acidPPc"/>
    <property type="match status" value="1"/>
</dbReference>
<name>A0AAP0DA60_9ASTR</name>
<evidence type="ECO:0000256" key="6">
    <source>
        <dbReference type="ARBA" id="ARBA00023136"/>
    </source>
</evidence>
<evidence type="ECO:0000256" key="7">
    <source>
        <dbReference type="SAM" id="Phobius"/>
    </source>
</evidence>
<dbReference type="Proteomes" id="UP001408789">
    <property type="component" value="Unassembled WGS sequence"/>
</dbReference>
<dbReference type="FunFam" id="1.20.144.10:FF:000001">
    <property type="entry name" value="Lipid phosphate phosphatase 2"/>
    <property type="match status" value="1"/>
</dbReference>
<keyword evidence="6 7" id="KW-0472">Membrane</keyword>
<dbReference type="GO" id="GO:0008195">
    <property type="term" value="F:phosphatidate phosphatase activity"/>
    <property type="evidence" value="ECO:0007669"/>
    <property type="project" value="TreeGrafter"/>
</dbReference>
<comment type="caution">
    <text evidence="9">The sequence shown here is derived from an EMBL/GenBank/DDBJ whole genome shotgun (WGS) entry which is preliminary data.</text>
</comment>
<keyword evidence="3 7" id="KW-0812">Transmembrane</keyword>
<proteinExistence type="inferred from homology"/>
<dbReference type="AlphaFoldDB" id="A0AAP0DA60"/>
<feature type="transmembrane region" description="Helical" evidence="7">
    <location>
        <begin position="147"/>
        <end position="165"/>
    </location>
</feature>
<dbReference type="PANTHER" id="PTHR10165:SF203">
    <property type="entry name" value="LIPID PHOSPHATE PHOSPHATASE 3, CHLOROPLASTIC-RELATED"/>
    <property type="match status" value="1"/>
</dbReference>
<evidence type="ECO:0000259" key="8">
    <source>
        <dbReference type="SMART" id="SM00014"/>
    </source>
</evidence>
<feature type="domain" description="Phosphatidic acid phosphatase type 2/haloperoxidase" evidence="8">
    <location>
        <begin position="148"/>
        <end position="288"/>
    </location>
</feature>
<gene>
    <name evidence="9" type="ORF">SSX86_009964</name>
</gene>
<evidence type="ECO:0000256" key="1">
    <source>
        <dbReference type="ARBA" id="ARBA00004141"/>
    </source>
</evidence>
<reference evidence="9 10" key="1">
    <citation type="submission" date="2024-04" db="EMBL/GenBank/DDBJ databases">
        <title>The reference genome of an endangered Asteraceae, Deinandra increscens subsp. villosa, native to the Central Coast of California.</title>
        <authorList>
            <person name="Guilliams M."/>
            <person name="Hasenstab-Lehman K."/>
            <person name="Meyer R."/>
            <person name="Mcevoy S."/>
        </authorList>
    </citation>
    <scope>NUCLEOTIDE SEQUENCE [LARGE SCALE GENOMIC DNA]</scope>
    <source>
        <tissue evidence="9">Leaf</tissue>
    </source>
</reference>
<keyword evidence="10" id="KW-1185">Reference proteome</keyword>
<evidence type="ECO:0000256" key="5">
    <source>
        <dbReference type="ARBA" id="ARBA00022989"/>
    </source>
</evidence>
<comment type="subcellular location">
    <subcellularLocation>
        <location evidence="1">Membrane</location>
        <topology evidence="1">Multi-pass membrane protein</topology>
    </subcellularLocation>
</comment>
<sequence length="368" mass="41587">MDFHVWKPPFDVASPSFANNNHILRLLLPPLSLQLPLIKFSQFYDSPQMDSSHRGTHTIRSHGLSLARNHIHDWLILSLLLAIMIILSLIHPFNRFVGRDMMNDLKYPFKDSTIPFWAVPLYAVFLPIGVFVAFYHYRRDVYDLHHAVLGLLFAVFITGVITEAIKDAVGRPRPDFFWRCFPDGIDLYDQWGEVICHGDINVIRQGHKSFPSGHSSWSFSGLGFLSLYLSGKIKAFDREGHAAKLCIVLFPLLVACLVAISRVDNYRHHWQDVIGGGLIGITMAGFCYLQFFAPPYHVEGWGPYAFFQASELSCAATQVSGLPQTRDNVGQEEIHQRGVGRDNNSTMVCSFDGSDMSLEDVESGRRQS</sequence>
<dbReference type="GO" id="GO:0016020">
    <property type="term" value="C:membrane"/>
    <property type="evidence" value="ECO:0007669"/>
    <property type="project" value="UniProtKB-SubCell"/>
</dbReference>
<dbReference type="SUPFAM" id="SSF48317">
    <property type="entry name" value="Acid phosphatase/Vanadium-dependent haloperoxidase"/>
    <property type="match status" value="1"/>
</dbReference>
<feature type="transmembrane region" description="Helical" evidence="7">
    <location>
        <begin position="242"/>
        <end position="261"/>
    </location>
</feature>
<dbReference type="GO" id="GO:0006644">
    <property type="term" value="P:phospholipid metabolic process"/>
    <property type="evidence" value="ECO:0007669"/>
    <property type="project" value="InterPro"/>
</dbReference>
<dbReference type="InterPro" id="IPR036938">
    <property type="entry name" value="PAP2/HPO_sf"/>
</dbReference>
<evidence type="ECO:0000313" key="9">
    <source>
        <dbReference type="EMBL" id="KAK9071395.1"/>
    </source>
</evidence>
<keyword evidence="4" id="KW-0378">Hydrolase</keyword>
<dbReference type="Gene3D" id="1.20.144.10">
    <property type="entry name" value="Phosphatidic acid phosphatase type 2/haloperoxidase"/>
    <property type="match status" value="1"/>
</dbReference>
<organism evidence="9 10">
    <name type="scientific">Deinandra increscens subsp. villosa</name>
    <dbReference type="NCBI Taxonomy" id="3103831"/>
    <lineage>
        <taxon>Eukaryota</taxon>
        <taxon>Viridiplantae</taxon>
        <taxon>Streptophyta</taxon>
        <taxon>Embryophyta</taxon>
        <taxon>Tracheophyta</taxon>
        <taxon>Spermatophyta</taxon>
        <taxon>Magnoliopsida</taxon>
        <taxon>eudicotyledons</taxon>
        <taxon>Gunneridae</taxon>
        <taxon>Pentapetalae</taxon>
        <taxon>asterids</taxon>
        <taxon>campanulids</taxon>
        <taxon>Asterales</taxon>
        <taxon>Asteraceae</taxon>
        <taxon>Asteroideae</taxon>
        <taxon>Heliantheae alliance</taxon>
        <taxon>Madieae</taxon>
        <taxon>Madiinae</taxon>
        <taxon>Deinandra</taxon>
    </lineage>
</organism>
<dbReference type="Pfam" id="PF01569">
    <property type="entry name" value="PAP2"/>
    <property type="match status" value="1"/>
</dbReference>
<accession>A0AAP0DA60</accession>
<evidence type="ECO:0000256" key="3">
    <source>
        <dbReference type="ARBA" id="ARBA00022692"/>
    </source>
</evidence>
<dbReference type="GO" id="GO:0046839">
    <property type="term" value="P:phospholipid dephosphorylation"/>
    <property type="evidence" value="ECO:0007669"/>
    <property type="project" value="TreeGrafter"/>
</dbReference>
<feature type="transmembrane region" description="Helical" evidence="7">
    <location>
        <begin position="114"/>
        <end position="135"/>
    </location>
</feature>
<feature type="transmembrane region" description="Helical" evidence="7">
    <location>
        <begin position="74"/>
        <end position="94"/>
    </location>
</feature>